<comment type="similarity">
    <text evidence="1 2">Belongs to the CutC family.</text>
</comment>
<dbReference type="RefSeq" id="WP_200463628.1">
    <property type="nucleotide sequence ID" value="NZ_JAENRR010000005.1"/>
</dbReference>
<dbReference type="Proteomes" id="UP000605676">
    <property type="component" value="Unassembled WGS sequence"/>
</dbReference>
<dbReference type="EMBL" id="JAENRR010000005">
    <property type="protein sequence ID" value="MBK3516405.1"/>
    <property type="molecule type" value="Genomic_DNA"/>
</dbReference>
<dbReference type="InterPro" id="IPR005627">
    <property type="entry name" value="CutC-like"/>
</dbReference>
<dbReference type="HAMAP" id="MF_00795">
    <property type="entry name" value="CutC"/>
    <property type="match status" value="1"/>
</dbReference>
<evidence type="ECO:0000256" key="1">
    <source>
        <dbReference type="ARBA" id="ARBA00007768"/>
    </source>
</evidence>
<reference evidence="3 4" key="1">
    <citation type="submission" date="2021-01" db="EMBL/GenBank/DDBJ databases">
        <title>Carboxyliciviraga sp.nov., isolated from coastal sediments.</title>
        <authorList>
            <person name="Lu D."/>
            <person name="Zhang T."/>
        </authorList>
    </citation>
    <scope>NUCLEOTIDE SEQUENCE [LARGE SCALE GENOMIC DNA]</scope>
    <source>
        <strain evidence="3 4">N1Y132</strain>
    </source>
</reference>
<dbReference type="Gene3D" id="3.20.20.380">
    <property type="entry name" value="Copper homeostasis (CutC) domain"/>
    <property type="match status" value="1"/>
</dbReference>
<evidence type="ECO:0000313" key="3">
    <source>
        <dbReference type="EMBL" id="MBK3516405.1"/>
    </source>
</evidence>
<keyword evidence="4" id="KW-1185">Reference proteome</keyword>
<dbReference type="Pfam" id="PF03932">
    <property type="entry name" value="CutC"/>
    <property type="match status" value="1"/>
</dbReference>
<evidence type="ECO:0000256" key="2">
    <source>
        <dbReference type="HAMAP-Rule" id="MF_00795"/>
    </source>
</evidence>
<name>A0ABS1HFZ3_9BACT</name>
<dbReference type="SUPFAM" id="SSF110395">
    <property type="entry name" value="CutC-like"/>
    <property type="match status" value="1"/>
</dbReference>
<evidence type="ECO:0000313" key="4">
    <source>
        <dbReference type="Proteomes" id="UP000605676"/>
    </source>
</evidence>
<dbReference type="CDD" id="cd00945">
    <property type="entry name" value="Aldolase_Class_I"/>
    <property type="match status" value="1"/>
</dbReference>
<accession>A0ABS1HFZ3</accession>
<dbReference type="InterPro" id="IPR036822">
    <property type="entry name" value="CutC-like_dom_sf"/>
</dbReference>
<comment type="subcellular location">
    <subcellularLocation>
        <location evidence="2">Cytoplasm</location>
    </subcellularLocation>
</comment>
<comment type="caution">
    <text evidence="2">Once thought to be involved in copper homeostasis, experiments in E.coli have shown this is not the case.</text>
</comment>
<dbReference type="PANTHER" id="PTHR12598">
    <property type="entry name" value="COPPER HOMEOSTASIS PROTEIN CUTC"/>
    <property type="match status" value="1"/>
</dbReference>
<sequence>MNKELKFEICIDSVQSAINAQAAGAHRVELCDNLFEGGTTPSAGMIKQVKNIATDIKVFIIIRPRGGDFVYSNEEIEVMLADIEIAKQLGADGFVSGCLLKSGEIDVKNTKKLIAACGDLPFTFHRAFDMCKDPFIALNKLIDIGVSRILTSGMEQTALLGVQNISKLVEKAANKITILVGSGIKPDNIAKIGKITKASEFHFSARKTFDSPMEYKNEAIKMGGIPGLPEFNLFYSDFDIIKETIKAAQNIYIK</sequence>
<proteinExistence type="inferred from homology"/>
<organism evidence="3 4">
    <name type="scientific">Carboxylicivirga marina</name>
    <dbReference type="NCBI Taxonomy" id="2800988"/>
    <lineage>
        <taxon>Bacteria</taxon>
        <taxon>Pseudomonadati</taxon>
        <taxon>Bacteroidota</taxon>
        <taxon>Bacteroidia</taxon>
        <taxon>Marinilabiliales</taxon>
        <taxon>Marinilabiliaceae</taxon>
        <taxon>Carboxylicivirga</taxon>
    </lineage>
</organism>
<gene>
    <name evidence="2" type="primary">cutC</name>
    <name evidence="3" type="ORF">JIV24_03565</name>
</gene>
<protein>
    <recommendedName>
        <fullName evidence="2">PF03932 family protein CutC</fullName>
    </recommendedName>
</protein>
<dbReference type="PANTHER" id="PTHR12598:SF0">
    <property type="entry name" value="COPPER HOMEOSTASIS PROTEIN CUTC HOMOLOG"/>
    <property type="match status" value="1"/>
</dbReference>
<comment type="caution">
    <text evidence="3">The sequence shown here is derived from an EMBL/GenBank/DDBJ whole genome shotgun (WGS) entry which is preliminary data.</text>
</comment>
<keyword evidence="2" id="KW-0963">Cytoplasm</keyword>